<keyword evidence="10" id="KW-0418">Kinase</keyword>
<protein>
    <recommendedName>
        <fullName evidence="3">histidine kinase</fullName>
        <ecNumber evidence="3">2.7.13.3</ecNumber>
    </recommendedName>
</protein>
<gene>
    <name evidence="10" type="ORF">SAMN05216480_11212</name>
</gene>
<dbReference type="Pfam" id="PF13675">
    <property type="entry name" value="PilJ"/>
    <property type="match status" value="1"/>
</dbReference>
<organism evidence="10 11">
    <name type="scientific">Pustulibacterium marinum</name>
    <dbReference type="NCBI Taxonomy" id="1224947"/>
    <lineage>
        <taxon>Bacteria</taxon>
        <taxon>Pseudomonadati</taxon>
        <taxon>Bacteroidota</taxon>
        <taxon>Flavobacteriia</taxon>
        <taxon>Flavobacteriales</taxon>
        <taxon>Flavobacteriaceae</taxon>
        <taxon>Pustulibacterium</taxon>
    </lineage>
</organism>
<proteinExistence type="predicted"/>
<evidence type="ECO:0000256" key="2">
    <source>
        <dbReference type="ARBA" id="ARBA00004141"/>
    </source>
</evidence>
<evidence type="ECO:0000256" key="5">
    <source>
        <dbReference type="ARBA" id="ARBA00022989"/>
    </source>
</evidence>
<sequence>MKRKYLIGVAISVLVLTCNQIFIQYWLQKKKEDAEVINIAGRQRMLSQRINLEFYKIHDGHTTSENLNSFLNQWMRAHNALLNGDDQWDLHPVDDSEAQILLKQLTPIISAVSKKAHYNSTMNEAELIEVSTELNDFLQVMDAAVKKLEQSANNKLVFIIITEIILALISILIIVSEVFLIYRPISKRLESHILALEDSEKSLRDKNEKLKRIAHIQSHELRRPLSNILGLVHLIKFDDRDEYNPLYLEKLKTSAEDLEKSISNIVENTKTFKGDTIDDISQIGDS</sequence>
<evidence type="ECO:0000256" key="3">
    <source>
        <dbReference type="ARBA" id="ARBA00012438"/>
    </source>
</evidence>
<keyword evidence="4 7" id="KW-0812">Transmembrane</keyword>
<comment type="subcellular location">
    <subcellularLocation>
        <location evidence="2">Membrane</location>
        <topology evidence="2">Multi-pass membrane protein</topology>
    </subcellularLocation>
</comment>
<evidence type="ECO:0000313" key="11">
    <source>
        <dbReference type="Proteomes" id="UP000199138"/>
    </source>
</evidence>
<reference evidence="10 11" key="1">
    <citation type="submission" date="2016-10" db="EMBL/GenBank/DDBJ databases">
        <authorList>
            <person name="de Groot N.N."/>
        </authorList>
    </citation>
    <scope>NUCLEOTIDE SEQUENCE [LARGE SCALE GENOMIC DNA]</scope>
    <source>
        <strain evidence="10 11">CGMCC 1.12333</strain>
    </source>
</reference>
<evidence type="ECO:0000259" key="8">
    <source>
        <dbReference type="Pfam" id="PF00512"/>
    </source>
</evidence>
<dbReference type="STRING" id="1224947.SAMN05216480_11212"/>
<feature type="transmembrane region" description="Helical" evidence="7">
    <location>
        <begin position="156"/>
        <end position="182"/>
    </location>
</feature>
<dbReference type="Gene3D" id="1.10.287.130">
    <property type="match status" value="1"/>
</dbReference>
<keyword evidence="5 7" id="KW-1133">Transmembrane helix</keyword>
<keyword evidence="10" id="KW-0808">Transferase</keyword>
<comment type="catalytic activity">
    <reaction evidence="1">
        <text>ATP + protein L-histidine = ADP + protein N-phospho-L-histidine.</text>
        <dbReference type="EC" id="2.7.13.3"/>
    </reaction>
</comment>
<dbReference type="AlphaFoldDB" id="A0A1I7HZX3"/>
<keyword evidence="6 7" id="KW-0472">Membrane</keyword>
<dbReference type="GO" id="GO:0016020">
    <property type="term" value="C:membrane"/>
    <property type="evidence" value="ECO:0007669"/>
    <property type="project" value="UniProtKB-SubCell"/>
</dbReference>
<evidence type="ECO:0000256" key="6">
    <source>
        <dbReference type="ARBA" id="ARBA00023136"/>
    </source>
</evidence>
<dbReference type="Pfam" id="PF00512">
    <property type="entry name" value="HisKA"/>
    <property type="match status" value="1"/>
</dbReference>
<dbReference type="Proteomes" id="UP000199138">
    <property type="component" value="Unassembled WGS sequence"/>
</dbReference>
<dbReference type="RefSeq" id="WP_093025812.1">
    <property type="nucleotide sequence ID" value="NZ_FPBK01000012.1"/>
</dbReference>
<dbReference type="Gene3D" id="1.20.120.960">
    <property type="entry name" value="Histidine kinase NarX, sensor domain"/>
    <property type="match status" value="1"/>
</dbReference>
<dbReference type="InterPro" id="IPR042295">
    <property type="entry name" value="NarX-like_N_sf"/>
</dbReference>
<dbReference type="EMBL" id="FPBK01000012">
    <property type="protein sequence ID" value="SFU66230.1"/>
    <property type="molecule type" value="Genomic_DNA"/>
</dbReference>
<evidence type="ECO:0000256" key="4">
    <source>
        <dbReference type="ARBA" id="ARBA00022692"/>
    </source>
</evidence>
<evidence type="ECO:0000313" key="10">
    <source>
        <dbReference type="EMBL" id="SFU66230.1"/>
    </source>
</evidence>
<evidence type="ECO:0000256" key="7">
    <source>
        <dbReference type="SAM" id="Phobius"/>
    </source>
</evidence>
<keyword evidence="11" id="KW-1185">Reference proteome</keyword>
<dbReference type="OrthoDB" id="9760839at2"/>
<name>A0A1I7HZX3_9FLAO</name>
<dbReference type="InterPro" id="IPR029095">
    <property type="entry name" value="NarX-like_N"/>
</dbReference>
<feature type="domain" description="Signal transduction histidine kinase dimerisation/phosphoacceptor" evidence="8">
    <location>
        <begin position="218"/>
        <end position="265"/>
    </location>
</feature>
<dbReference type="CDD" id="cd00082">
    <property type="entry name" value="HisKA"/>
    <property type="match status" value="1"/>
</dbReference>
<dbReference type="InterPro" id="IPR003661">
    <property type="entry name" value="HisK_dim/P_dom"/>
</dbReference>
<dbReference type="GO" id="GO:0000155">
    <property type="term" value="F:phosphorelay sensor kinase activity"/>
    <property type="evidence" value="ECO:0007669"/>
    <property type="project" value="InterPro"/>
</dbReference>
<evidence type="ECO:0000256" key="1">
    <source>
        <dbReference type="ARBA" id="ARBA00000085"/>
    </source>
</evidence>
<accession>A0A1I7HZX3</accession>
<evidence type="ECO:0000259" key="9">
    <source>
        <dbReference type="Pfam" id="PF13675"/>
    </source>
</evidence>
<dbReference type="SUPFAM" id="SSF47384">
    <property type="entry name" value="Homodimeric domain of signal transducing histidine kinase"/>
    <property type="match status" value="1"/>
</dbReference>
<feature type="transmembrane region" description="Helical" evidence="7">
    <location>
        <begin position="6"/>
        <end position="27"/>
    </location>
</feature>
<dbReference type="InterPro" id="IPR036097">
    <property type="entry name" value="HisK_dim/P_sf"/>
</dbReference>
<dbReference type="EC" id="2.7.13.3" evidence="3"/>
<feature type="domain" description="NarX-like N-terminal" evidence="9">
    <location>
        <begin position="26"/>
        <end position="116"/>
    </location>
</feature>